<evidence type="ECO:0000259" key="4">
    <source>
        <dbReference type="PROSITE" id="PS01124"/>
    </source>
</evidence>
<dbReference type="PANTHER" id="PTHR43280:SF2">
    <property type="entry name" value="HTH-TYPE TRANSCRIPTIONAL REGULATOR EXSA"/>
    <property type="match status" value="1"/>
</dbReference>
<gene>
    <name evidence="5" type="ORF">ALIPUT_00611</name>
</gene>
<dbReference type="SUPFAM" id="SSF51215">
    <property type="entry name" value="Regulatory protein AraC"/>
    <property type="match status" value="1"/>
</dbReference>
<dbReference type="InterPro" id="IPR018060">
    <property type="entry name" value="HTH_AraC"/>
</dbReference>
<keyword evidence="1" id="KW-0805">Transcription regulation</keyword>
<keyword evidence="6" id="KW-1185">Reference proteome</keyword>
<name>B0MSM8_9BACT</name>
<dbReference type="AlphaFoldDB" id="B0MSM8"/>
<dbReference type="eggNOG" id="COG2207">
    <property type="taxonomic scope" value="Bacteria"/>
</dbReference>
<dbReference type="Gene3D" id="1.10.10.60">
    <property type="entry name" value="Homeodomain-like"/>
    <property type="match status" value="2"/>
</dbReference>
<dbReference type="PANTHER" id="PTHR43280">
    <property type="entry name" value="ARAC-FAMILY TRANSCRIPTIONAL REGULATOR"/>
    <property type="match status" value="1"/>
</dbReference>
<dbReference type="Pfam" id="PF12833">
    <property type="entry name" value="HTH_18"/>
    <property type="match status" value="1"/>
</dbReference>
<comment type="caution">
    <text evidence="5">The sequence shown here is derived from an EMBL/GenBank/DDBJ whole genome shotgun (WGS) entry which is preliminary data.</text>
</comment>
<organism evidence="5 6">
    <name type="scientific">Alistipes putredinis DSM 17216</name>
    <dbReference type="NCBI Taxonomy" id="445970"/>
    <lineage>
        <taxon>Bacteria</taxon>
        <taxon>Pseudomonadati</taxon>
        <taxon>Bacteroidota</taxon>
        <taxon>Bacteroidia</taxon>
        <taxon>Bacteroidales</taxon>
        <taxon>Rikenellaceae</taxon>
        <taxon>Alistipes</taxon>
    </lineage>
</organism>
<reference evidence="5" key="2">
    <citation type="submission" date="2013-09" db="EMBL/GenBank/DDBJ databases">
        <title>Draft genome sequence of Alistipes putredinis (DSM 17216).</title>
        <authorList>
            <person name="Sudarsanam P."/>
            <person name="Ley R."/>
            <person name="Guruge J."/>
            <person name="Turnbaugh P.J."/>
            <person name="Mahowald M."/>
            <person name="Liep D."/>
            <person name="Gordon J."/>
        </authorList>
    </citation>
    <scope>NUCLEOTIDE SEQUENCE</scope>
    <source>
        <strain evidence="5">DSM 17216</strain>
    </source>
</reference>
<dbReference type="SMART" id="SM00342">
    <property type="entry name" value="HTH_ARAC"/>
    <property type="match status" value="1"/>
</dbReference>
<sequence length="258" mass="28836">MYITSGRGLQFAGDGVEPYRAGDLALLGSGLPHFHLCDRVRLGGDGEASSGEVLQFPPDLFPQNMERLGDYAEIRRLLECSRRGIRFGDRVLAAEVGRLVRSVDALSGTERLVRLYEILGRLARCADYRLISPAECVCRASWCPGSPMDAVEGYLAAHFRERVSLSALAAAAGRNPAALCRYFRERTGKTPFEYLAEMRIGHAVRLLKHSDLTCSQIAYESGFNSYALFVRQFRRITGMTPDRYRREISLEVGYSRTL</sequence>
<dbReference type="SUPFAM" id="SSF46689">
    <property type="entry name" value="Homeodomain-like"/>
    <property type="match status" value="2"/>
</dbReference>
<proteinExistence type="predicted"/>
<accession>B0MSM8</accession>
<keyword evidence="2" id="KW-0238">DNA-binding</keyword>
<evidence type="ECO:0000313" key="5">
    <source>
        <dbReference type="EMBL" id="EDS04738.1"/>
    </source>
</evidence>
<dbReference type="HOGENOM" id="CLU_000445_88_3_10"/>
<evidence type="ECO:0000256" key="3">
    <source>
        <dbReference type="ARBA" id="ARBA00023163"/>
    </source>
</evidence>
<dbReference type="GO" id="GO:0043565">
    <property type="term" value="F:sequence-specific DNA binding"/>
    <property type="evidence" value="ECO:0007669"/>
    <property type="project" value="InterPro"/>
</dbReference>
<evidence type="ECO:0000256" key="2">
    <source>
        <dbReference type="ARBA" id="ARBA00023125"/>
    </source>
</evidence>
<dbReference type="InterPro" id="IPR037923">
    <property type="entry name" value="HTH-like"/>
</dbReference>
<protein>
    <submittedName>
        <fullName evidence="5">Transcriptional regulator, AraC family</fullName>
    </submittedName>
</protein>
<evidence type="ECO:0000313" key="6">
    <source>
        <dbReference type="Proteomes" id="UP000005819"/>
    </source>
</evidence>
<dbReference type="Proteomes" id="UP000005819">
    <property type="component" value="Unassembled WGS sequence"/>
</dbReference>
<dbReference type="EMBL" id="ABFK02000016">
    <property type="protein sequence ID" value="EDS04738.1"/>
    <property type="molecule type" value="Genomic_DNA"/>
</dbReference>
<evidence type="ECO:0000256" key="1">
    <source>
        <dbReference type="ARBA" id="ARBA00023015"/>
    </source>
</evidence>
<feature type="domain" description="HTH araC/xylS-type" evidence="4">
    <location>
        <begin position="149"/>
        <end position="247"/>
    </location>
</feature>
<keyword evidence="3" id="KW-0804">Transcription</keyword>
<dbReference type="PROSITE" id="PS01124">
    <property type="entry name" value="HTH_ARAC_FAMILY_2"/>
    <property type="match status" value="1"/>
</dbReference>
<dbReference type="GO" id="GO:0003700">
    <property type="term" value="F:DNA-binding transcription factor activity"/>
    <property type="evidence" value="ECO:0007669"/>
    <property type="project" value="InterPro"/>
</dbReference>
<reference evidence="5" key="1">
    <citation type="submission" date="2007-10" db="EMBL/GenBank/DDBJ databases">
        <authorList>
            <person name="Fulton L."/>
            <person name="Clifton S."/>
            <person name="Fulton B."/>
            <person name="Xu J."/>
            <person name="Minx P."/>
            <person name="Pepin K.H."/>
            <person name="Johnson M."/>
            <person name="Thiruvilangam P."/>
            <person name="Bhonagiri V."/>
            <person name="Nash W.E."/>
            <person name="Mardis E.R."/>
            <person name="Wilson R.K."/>
        </authorList>
    </citation>
    <scope>NUCLEOTIDE SEQUENCE [LARGE SCALE GENOMIC DNA]</scope>
    <source>
        <strain evidence="5">DSM 17216</strain>
    </source>
</reference>
<dbReference type="InterPro" id="IPR009057">
    <property type="entry name" value="Homeodomain-like_sf"/>
</dbReference>